<dbReference type="STRING" id="693979.Bache_0639"/>
<protein>
    <submittedName>
        <fullName evidence="1">Cytoplasmic protein</fullName>
    </submittedName>
</protein>
<sequence>MLKYLVVLLDDTAVSYCHYDNPKTECKRISLSDLEAAILWAMKENLMLQFVYPAYELPQEYTTAIETMFHCKIMPAVCSKEADIVVMDCWEDLMTCRLNKDRVYVLRTGKKDFFDCHDKIEGVLTQVARLNVILTDVETFTETDFDIYKSALETFIPSLSDLCQKGAMPQLNLLTDRMMLDAMNNCNAGWESVTLAPDGNFYTCPAFYLSGNGYPIGSLDKGLSIKNPQLYRLEYAPLCRHCDAYQCKRCIWLNSKMTLEVNTPSHEQCVTAHLERNVSRDLLQEIRRFKDCFSNKEIKELSYLDPFDIRKDLK</sequence>
<dbReference type="OrthoDB" id="1025391at2"/>
<keyword evidence="2" id="KW-1185">Reference proteome</keyword>
<reference evidence="1 2" key="2">
    <citation type="journal article" date="2011" name="Stand. Genomic Sci.">
        <title>Complete genome sequence of Bacteroides helcogenes type strain (P 36-108).</title>
        <authorList>
            <person name="Pati A."/>
            <person name="Gronow S."/>
            <person name="Zeytun A."/>
            <person name="Lapidus A."/>
            <person name="Nolan M."/>
            <person name="Hammon N."/>
            <person name="Deshpande S."/>
            <person name="Cheng J.F."/>
            <person name="Tapia R."/>
            <person name="Han C."/>
            <person name="Goodwin L."/>
            <person name="Pitluck S."/>
            <person name="Liolios K."/>
            <person name="Pagani I."/>
            <person name="Ivanova N."/>
            <person name="Mavromatis K."/>
            <person name="Chen A."/>
            <person name="Palaniappan K."/>
            <person name="Land M."/>
            <person name="Hauser L."/>
            <person name="Chang Y.J."/>
            <person name="Jeffries C.D."/>
            <person name="Detter J.C."/>
            <person name="Brambilla E."/>
            <person name="Rohde M."/>
            <person name="Goker M."/>
            <person name="Woyke T."/>
            <person name="Bristow J."/>
            <person name="Eisen J.A."/>
            <person name="Markowitz V."/>
            <person name="Hugenholtz P."/>
            <person name="Kyrpides N.C."/>
            <person name="Klenk H.P."/>
            <person name="Lucas S."/>
        </authorList>
    </citation>
    <scope>NUCLEOTIDE SEQUENCE [LARGE SCALE GENOMIC DNA]</scope>
    <source>
        <strain evidence="2">ATCC 35417 / DSM 20613 / JCM 6297 / CCUG 15421 / P 36-108</strain>
    </source>
</reference>
<evidence type="ECO:0000313" key="2">
    <source>
        <dbReference type="Proteomes" id="UP000008630"/>
    </source>
</evidence>
<dbReference type="InterPro" id="IPR026401">
    <property type="entry name" value="CXXX_matur"/>
</dbReference>
<dbReference type="HOGENOM" id="CLU_868376_0_0_10"/>
<dbReference type="NCBIfam" id="TIGR04119">
    <property type="entry name" value="CXXX_matur"/>
    <property type="match status" value="1"/>
</dbReference>
<dbReference type="AlphaFoldDB" id="E6SMU6"/>
<proteinExistence type="predicted"/>
<dbReference type="KEGG" id="bhl:Bache_0639"/>
<dbReference type="eggNOG" id="COG0641">
    <property type="taxonomic scope" value="Bacteria"/>
</dbReference>
<evidence type="ECO:0000313" key="1">
    <source>
        <dbReference type="EMBL" id="ADV42662.1"/>
    </source>
</evidence>
<gene>
    <name evidence="1" type="ordered locus">Bache_0639</name>
</gene>
<dbReference type="RefSeq" id="WP_013546277.1">
    <property type="nucleotide sequence ID" value="NC_014933.1"/>
</dbReference>
<dbReference type="EMBL" id="CP002352">
    <property type="protein sequence ID" value="ADV42662.1"/>
    <property type="molecule type" value="Genomic_DNA"/>
</dbReference>
<dbReference type="PATRIC" id="fig|693979.3.peg.683"/>
<organism evidence="1 2">
    <name type="scientific">Bacteroides helcogenes (strain ATCC 35417 / DSM 20613 / JCM 6297 / CCUG 15421 / P 36-108)</name>
    <dbReference type="NCBI Taxonomy" id="693979"/>
    <lineage>
        <taxon>Bacteria</taxon>
        <taxon>Pseudomonadati</taxon>
        <taxon>Bacteroidota</taxon>
        <taxon>Bacteroidia</taxon>
        <taxon>Bacteroidales</taxon>
        <taxon>Bacteroidaceae</taxon>
        <taxon>Bacteroides</taxon>
    </lineage>
</organism>
<reference key="1">
    <citation type="submission" date="2010-11" db="EMBL/GenBank/DDBJ databases">
        <title>The complete genome of Bacteroides helcogenes P 36-108.</title>
        <authorList>
            <consortium name="US DOE Joint Genome Institute (JGI-PGF)"/>
            <person name="Lucas S."/>
            <person name="Copeland A."/>
            <person name="Lapidus A."/>
            <person name="Bruce D."/>
            <person name="Goodwin L."/>
            <person name="Pitluck S."/>
            <person name="Kyrpides N."/>
            <person name="Mavromatis K."/>
            <person name="Ivanova N."/>
            <person name="Zeytun A."/>
            <person name="Brettin T."/>
            <person name="Detter J.C."/>
            <person name="Tapia R."/>
            <person name="Han C."/>
            <person name="Land M."/>
            <person name="Hauser L."/>
            <person name="Markowitz V."/>
            <person name="Cheng J.-F."/>
            <person name="Hugenholtz P."/>
            <person name="Woyke T."/>
            <person name="Wu D."/>
            <person name="Gronow S."/>
            <person name="Wellnitz S."/>
            <person name="Brambilla E."/>
            <person name="Klenk H.-P."/>
            <person name="Eisen J.A."/>
        </authorList>
    </citation>
    <scope>NUCLEOTIDE SEQUENCE</scope>
    <source>
        <strain>P 36-108</strain>
    </source>
</reference>
<accession>E6SMU6</accession>
<dbReference type="Proteomes" id="UP000008630">
    <property type="component" value="Chromosome"/>
</dbReference>
<name>E6SMU6_BACT6</name>